<proteinExistence type="predicted"/>
<evidence type="ECO:0000313" key="1">
    <source>
        <dbReference type="EMBL" id="SVC78030.1"/>
    </source>
</evidence>
<protein>
    <submittedName>
        <fullName evidence="1">Uncharacterized protein</fullName>
    </submittedName>
</protein>
<accession>A0A382PZ19</accession>
<dbReference type="AlphaFoldDB" id="A0A382PZ19"/>
<sequence>MTDLATGVSPVGTLVILGTREFGVVSRVNPDPDLLHRPTVRVTSDPMGVPLAEPLSVDLAKADPATGVRRTIVKTTDPHKYGIRVSDYLLA</sequence>
<reference evidence="1" key="1">
    <citation type="submission" date="2018-05" db="EMBL/GenBank/DDBJ databases">
        <authorList>
            <person name="Lanie J.A."/>
            <person name="Ng W.-L."/>
            <person name="Kazmierczak K.M."/>
            <person name="Andrzejewski T.M."/>
            <person name="Davidsen T.M."/>
            <person name="Wayne K.J."/>
            <person name="Tettelin H."/>
            <person name="Glass J.I."/>
            <person name="Rusch D."/>
            <person name="Podicherti R."/>
            <person name="Tsui H.-C.T."/>
            <person name="Winkler M.E."/>
        </authorList>
    </citation>
    <scope>NUCLEOTIDE SEQUENCE</scope>
</reference>
<gene>
    <name evidence="1" type="ORF">METZ01_LOCUS330884</name>
</gene>
<name>A0A382PZ19_9ZZZZ</name>
<organism evidence="1">
    <name type="scientific">marine metagenome</name>
    <dbReference type="NCBI Taxonomy" id="408172"/>
    <lineage>
        <taxon>unclassified sequences</taxon>
        <taxon>metagenomes</taxon>
        <taxon>ecological metagenomes</taxon>
    </lineage>
</organism>
<dbReference type="EMBL" id="UINC01110488">
    <property type="protein sequence ID" value="SVC78030.1"/>
    <property type="molecule type" value="Genomic_DNA"/>
</dbReference>